<dbReference type="CDD" id="cd01483">
    <property type="entry name" value="E1_enzyme_family"/>
    <property type="match status" value="1"/>
</dbReference>
<dbReference type="Proteomes" id="UP000241595">
    <property type="component" value="Unassembled WGS sequence"/>
</dbReference>
<gene>
    <name evidence="2" type="ORF">MTAB308_739</name>
</gene>
<protein>
    <recommendedName>
        <fullName evidence="1">THIF-type NAD/FAD binding fold domain-containing protein</fullName>
    </recommendedName>
</protein>
<evidence type="ECO:0000313" key="2">
    <source>
        <dbReference type="EMBL" id="SPM27263.1"/>
    </source>
</evidence>
<dbReference type="RefSeq" id="WP_077097970.1">
    <property type="nucleotide sequence ID" value="NZ_LT717698.1"/>
</dbReference>
<dbReference type="SUPFAM" id="SSF69572">
    <property type="entry name" value="Activating enzymes of the ubiquitin-like proteins"/>
    <property type="match status" value="1"/>
</dbReference>
<dbReference type="EMBL" id="FTRV01000009">
    <property type="protein sequence ID" value="SPM27263.1"/>
    <property type="molecule type" value="Genomic_DNA"/>
</dbReference>
<dbReference type="STRING" id="1841859.GCA_900157385_00735"/>
<keyword evidence="3" id="KW-1185">Reference proteome</keyword>
<dbReference type="OrthoDB" id="5149792at2"/>
<dbReference type="PANTHER" id="PTHR43267:SF3">
    <property type="entry name" value="THIF PROTEIN"/>
    <property type="match status" value="1"/>
</dbReference>
<accession>A0A2U3N6W7</accession>
<dbReference type="GO" id="GO:0016491">
    <property type="term" value="F:oxidoreductase activity"/>
    <property type="evidence" value="ECO:0007669"/>
    <property type="project" value="InterPro"/>
</dbReference>
<evidence type="ECO:0000313" key="3">
    <source>
        <dbReference type="Proteomes" id="UP000241595"/>
    </source>
</evidence>
<sequence>MDASEKTAYTAQILDPGDFGDSSVLQRLRADPTVEFIDHRDTQLANLRGLRPAPDAELLAEGGRWAYYPWRRAVVAVLGPRGYRAVRLDRNRNNITPPEQEQLGRLRIGVAGLSVGHVIAHTLAAQGLCGRLRLADFDHLELSNLNRVPASVFDIGINKACVAARRIAELDPYLPVEVVDAGLTLDTVDAFVDGLDIVIEECDSLDMKAVLREGARARRIPVLMATSDRGLVDVERFDHEPDRPILHGLLGDLDIGLLPGMSSREKVPHILRHLEAERLSPRAAASLIEIDRTVSTWPQLASDVVLGASALAEGVRRIGLGEPLRSGRTRVDIAWALDQLDEPDMARHRPAPAENHEPAELPGIPGVIAAAAVRAPSGGNVQPWYVQAGPTGITIDVAAQHTSTMDVGFRGSAVAVGAALQNARIAAAAHHALGPATLTDDVDGTPLRATLTFADGADPTLADLYQPMLQRSTNRHHGTPEPIDAATIEALTAAAQREGARLRVIIDRDDIVRAATILAASDRTRYLTPHLHREMVSELRWPGDADPDTGIEVRSLELDAGDLELLEVLRRPDVMAHLARWDAGSALGEETRDRILASSALAVVSVPGGELRDYARGGSAVELVWIIAQQRGLAVQPVSPVFLYAHTPADFDALSPQFADQLRQLQRDFRGLIDIPDEESIVLVLRFTVGPPASAPSRRSLDRARVLS</sequence>
<reference evidence="2 3" key="1">
    <citation type="submission" date="2017-01" db="EMBL/GenBank/DDBJ databases">
        <authorList>
            <consortium name="Urmite Genomes"/>
        </authorList>
    </citation>
    <scope>NUCLEOTIDE SEQUENCE [LARGE SCALE GENOMIC DNA]</scope>
    <source>
        <strain evidence="2 3">AB308</strain>
    </source>
</reference>
<proteinExistence type="predicted"/>
<dbReference type="Pfam" id="PF00899">
    <property type="entry name" value="ThiF"/>
    <property type="match status" value="1"/>
</dbReference>
<dbReference type="Gene3D" id="3.40.109.10">
    <property type="entry name" value="NADH Oxidase"/>
    <property type="match status" value="1"/>
</dbReference>
<organism evidence="2 3">
    <name type="scientific">Mycobacterium terramassiliense</name>
    <dbReference type="NCBI Taxonomy" id="1841859"/>
    <lineage>
        <taxon>Bacteria</taxon>
        <taxon>Bacillati</taxon>
        <taxon>Actinomycetota</taxon>
        <taxon>Actinomycetes</taxon>
        <taxon>Mycobacteriales</taxon>
        <taxon>Mycobacteriaceae</taxon>
        <taxon>Mycobacterium</taxon>
    </lineage>
</organism>
<dbReference type="InterPro" id="IPR045886">
    <property type="entry name" value="ThiF/MoeB/HesA"/>
</dbReference>
<dbReference type="GO" id="GO:0061503">
    <property type="term" value="F:tRNA threonylcarbamoyladenosine dehydratase"/>
    <property type="evidence" value="ECO:0007669"/>
    <property type="project" value="TreeGrafter"/>
</dbReference>
<evidence type="ECO:0000259" key="1">
    <source>
        <dbReference type="Pfam" id="PF00899"/>
    </source>
</evidence>
<dbReference type="NCBIfam" id="NF005901">
    <property type="entry name" value="PRK07877.1"/>
    <property type="match status" value="1"/>
</dbReference>
<dbReference type="AlphaFoldDB" id="A0A2U3N6W7"/>
<dbReference type="InterPro" id="IPR035985">
    <property type="entry name" value="Ubiquitin-activating_enz"/>
</dbReference>
<dbReference type="GO" id="GO:0061504">
    <property type="term" value="P:cyclic threonylcarbamoyladenosine biosynthetic process"/>
    <property type="evidence" value="ECO:0007669"/>
    <property type="project" value="TreeGrafter"/>
</dbReference>
<dbReference type="GO" id="GO:0008641">
    <property type="term" value="F:ubiquitin-like modifier activating enzyme activity"/>
    <property type="evidence" value="ECO:0007669"/>
    <property type="project" value="InterPro"/>
</dbReference>
<dbReference type="Gene3D" id="3.40.50.720">
    <property type="entry name" value="NAD(P)-binding Rossmann-like Domain"/>
    <property type="match status" value="1"/>
</dbReference>
<dbReference type="InterPro" id="IPR000594">
    <property type="entry name" value="ThiF_NAD_FAD-bd"/>
</dbReference>
<dbReference type="PANTHER" id="PTHR43267">
    <property type="entry name" value="TRNA THREONYLCARBAMOYLADENOSINE DEHYDRATASE"/>
    <property type="match status" value="1"/>
</dbReference>
<name>A0A2U3N6W7_9MYCO</name>
<dbReference type="InterPro" id="IPR000415">
    <property type="entry name" value="Nitroreductase-like"/>
</dbReference>
<feature type="domain" description="THIF-type NAD/FAD binding fold" evidence="1">
    <location>
        <begin position="89"/>
        <end position="237"/>
    </location>
</feature>